<keyword evidence="3 6" id="KW-0812">Transmembrane</keyword>
<proteinExistence type="predicted"/>
<organism evidence="7 8">
    <name type="scientific">Zobellella aerophila</name>
    <dbReference type="NCBI Taxonomy" id="870480"/>
    <lineage>
        <taxon>Bacteria</taxon>
        <taxon>Pseudomonadati</taxon>
        <taxon>Pseudomonadota</taxon>
        <taxon>Gammaproteobacteria</taxon>
        <taxon>Aeromonadales</taxon>
        <taxon>Aeromonadaceae</taxon>
        <taxon>Zobellella</taxon>
    </lineage>
</organism>
<feature type="transmembrane region" description="Helical" evidence="6">
    <location>
        <begin position="12"/>
        <end position="38"/>
    </location>
</feature>
<comment type="caution">
    <text evidence="7">The sequence shown here is derived from an EMBL/GenBank/DDBJ whole genome shotgun (WGS) entry which is preliminary data.</text>
</comment>
<dbReference type="Proteomes" id="UP001500795">
    <property type="component" value="Unassembled WGS sequence"/>
</dbReference>
<dbReference type="InterPro" id="IPR004813">
    <property type="entry name" value="OPT"/>
</dbReference>
<gene>
    <name evidence="7" type="ORF">GCM10022394_30680</name>
</gene>
<comment type="subcellular location">
    <subcellularLocation>
        <location evidence="1">Membrane</location>
        <topology evidence="1">Multi-pass membrane protein</topology>
    </subcellularLocation>
</comment>
<feature type="transmembrane region" description="Helical" evidence="6">
    <location>
        <begin position="44"/>
        <end position="64"/>
    </location>
</feature>
<feature type="transmembrane region" description="Helical" evidence="6">
    <location>
        <begin position="458"/>
        <end position="485"/>
    </location>
</feature>
<evidence type="ECO:0000313" key="7">
    <source>
        <dbReference type="EMBL" id="GAA3548403.1"/>
    </source>
</evidence>
<feature type="transmembrane region" description="Helical" evidence="6">
    <location>
        <begin position="320"/>
        <end position="345"/>
    </location>
</feature>
<sequence length="522" mass="54722">MNTQSHPKALELLVLIPVVGLSALGAIIGMQLIVTLGISANTSIIGALVAMLFARLPLVVLQGFRDLGRQNLLQTAVSSATFGAANSLMIPIGVPFAMGMPELVVPMLIGAVLAMLVDGAMLYGLFNTRPFPASGTWPGGVATAEALWAGDQGGKKARFLGLGILGGIGGAFMGIPMSAAGVAFIGNIWALSMFGIGLLMRGYAEPVFGLDLNAMYLPHGFMIGAGLVALIQVANQIRQVREDSAKDAGEDSDGTTMRRVLGSGFIAYILVAVILTLLAGVTSEMSLPMLLGFLLFAALAAYAHELIVGIAAMHSGWFPAFAVALITLIIGILVGFPPIALGLLVGYSAATGPAFADMGYDLKTGYLLRGENRDPAYEKAGRRQQFIASIVGFLVAAVVVSLSYEYFFAQDLVPPVDRVYASTIAAGTSPGIAWQLLLWAIPGALIQWWGGTRKQLGVLLGTGLLINYPIAGWTVLSALVVRVIVERLTKGRRQSEMSAFAGGLIAGDALYTFFSSTLGLRK</sequence>
<protein>
    <submittedName>
        <fullName evidence="7">OPT/YSL family transporter</fullName>
    </submittedName>
</protein>
<name>A0ABP6W9N9_9GAMM</name>
<keyword evidence="5 6" id="KW-0472">Membrane</keyword>
<feature type="transmembrane region" description="Helical" evidence="6">
    <location>
        <begin position="216"/>
        <end position="234"/>
    </location>
</feature>
<dbReference type="RefSeq" id="WP_344959665.1">
    <property type="nucleotide sequence ID" value="NZ_BAABCX010000005.1"/>
</dbReference>
<dbReference type="EMBL" id="BAABCX010000005">
    <property type="protein sequence ID" value="GAA3548403.1"/>
    <property type="molecule type" value="Genomic_DNA"/>
</dbReference>
<evidence type="ECO:0000256" key="4">
    <source>
        <dbReference type="ARBA" id="ARBA00022989"/>
    </source>
</evidence>
<keyword evidence="4 6" id="KW-1133">Transmembrane helix</keyword>
<feature type="transmembrane region" description="Helical" evidence="6">
    <location>
        <begin position="103"/>
        <end position="126"/>
    </location>
</feature>
<keyword evidence="8" id="KW-1185">Reference proteome</keyword>
<feature type="transmembrane region" description="Helical" evidence="6">
    <location>
        <begin position="183"/>
        <end position="204"/>
    </location>
</feature>
<feature type="transmembrane region" description="Helical" evidence="6">
    <location>
        <begin position="293"/>
        <end position="314"/>
    </location>
</feature>
<evidence type="ECO:0000256" key="1">
    <source>
        <dbReference type="ARBA" id="ARBA00004141"/>
    </source>
</evidence>
<feature type="transmembrane region" description="Helical" evidence="6">
    <location>
        <begin position="497"/>
        <end position="520"/>
    </location>
</feature>
<feature type="transmembrane region" description="Helical" evidence="6">
    <location>
        <begin position="159"/>
        <end position="177"/>
    </location>
</feature>
<evidence type="ECO:0000256" key="3">
    <source>
        <dbReference type="ARBA" id="ARBA00022692"/>
    </source>
</evidence>
<evidence type="ECO:0000313" key="8">
    <source>
        <dbReference type="Proteomes" id="UP001500795"/>
    </source>
</evidence>
<dbReference type="Pfam" id="PF03169">
    <property type="entry name" value="OPT"/>
    <property type="match status" value="2"/>
</dbReference>
<feature type="transmembrane region" description="Helical" evidence="6">
    <location>
        <begin position="76"/>
        <end position="97"/>
    </location>
</feature>
<reference evidence="8" key="1">
    <citation type="journal article" date="2019" name="Int. J. Syst. Evol. Microbiol.">
        <title>The Global Catalogue of Microorganisms (GCM) 10K type strain sequencing project: providing services to taxonomists for standard genome sequencing and annotation.</title>
        <authorList>
            <consortium name="The Broad Institute Genomics Platform"/>
            <consortium name="The Broad Institute Genome Sequencing Center for Infectious Disease"/>
            <person name="Wu L."/>
            <person name="Ma J."/>
        </authorList>
    </citation>
    <scope>NUCLEOTIDE SEQUENCE [LARGE SCALE GENOMIC DNA]</scope>
    <source>
        <strain evidence="8">JCM 17110</strain>
    </source>
</reference>
<evidence type="ECO:0000256" key="6">
    <source>
        <dbReference type="SAM" id="Phobius"/>
    </source>
</evidence>
<accession>A0ABP6W9N9</accession>
<feature type="transmembrane region" description="Helical" evidence="6">
    <location>
        <begin position="386"/>
        <end position="407"/>
    </location>
</feature>
<keyword evidence="2" id="KW-0813">Transport</keyword>
<evidence type="ECO:0000256" key="2">
    <source>
        <dbReference type="ARBA" id="ARBA00022448"/>
    </source>
</evidence>
<feature type="transmembrane region" description="Helical" evidence="6">
    <location>
        <begin position="260"/>
        <end position="281"/>
    </location>
</feature>
<evidence type="ECO:0000256" key="5">
    <source>
        <dbReference type="ARBA" id="ARBA00023136"/>
    </source>
</evidence>